<organism evidence="1 2">
    <name type="scientific">Aspergillus melleus</name>
    <dbReference type="NCBI Taxonomy" id="138277"/>
    <lineage>
        <taxon>Eukaryota</taxon>
        <taxon>Fungi</taxon>
        <taxon>Dikarya</taxon>
        <taxon>Ascomycota</taxon>
        <taxon>Pezizomycotina</taxon>
        <taxon>Eurotiomycetes</taxon>
        <taxon>Eurotiomycetidae</taxon>
        <taxon>Eurotiales</taxon>
        <taxon>Aspergillaceae</taxon>
        <taxon>Aspergillus</taxon>
        <taxon>Aspergillus subgen. Circumdati</taxon>
    </lineage>
</organism>
<accession>A0ACC3AXP1</accession>
<name>A0ACC3AXP1_9EURO</name>
<reference evidence="1 2" key="1">
    <citation type="journal article" date="2023" name="ACS Omega">
        <title>Identification of the Neoaspergillic Acid Biosynthesis Gene Cluster by Establishing an In Vitro CRISPR-Ribonucleoprotein Genetic System in Aspergillus melleus.</title>
        <authorList>
            <person name="Yuan B."/>
            <person name="Grau M.F."/>
            <person name="Murata R.M."/>
            <person name="Torok T."/>
            <person name="Venkateswaran K."/>
            <person name="Stajich J.E."/>
            <person name="Wang C.C.C."/>
        </authorList>
    </citation>
    <scope>NUCLEOTIDE SEQUENCE [LARGE SCALE GENOMIC DNA]</scope>
    <source>
        <strain evidence="1 2">IMV 1140</strain>
    </source>
</reference>
<dbReference type="Proteomes" id="UP001177260">
    <property type="component" value="Unassembled WGS sequence"/>
</dbReference>
<protein>
    <submittedName>
        <fullName evidence="1">Uncharacterized protein</fullName>
    </submittedName>
</protein>
<comment type="caution">
    <text evidence="1">The sequence shown here is derived from an EMBL/GenBank/DDBJ whole genome shotgun (WGS) entry which is preliminary data.</text>
</comment>
<evidence type="ECO:0000313" key="2">
    <source>
        <dbReference type="Proteomes" id="UP001177260"/>
    </source>
</evidence>
<evidence type="ECO:0000313" key="1">
    <source>
        <dbReference type="EMBL" id="KAK1142277.1"/>
    </source>
</evidence>
<dbReference type="EMBL" id="JAOPJF010000052">
    <property type="protein sequence ID" value="KAK1142277.1"/>
    <property type="molecule type" value="Genomic_DNA"/>
</dbReference>
<sequence>MVLSLSVPSFSRSSTTSPPHPAGDNHQSATITEALRNNPFGIPLRSRLATAVTASSADKAQDQKELNEALEILAQIFPDVKIEVLRELLVRFDGLSRLQVCVDQLLRHKEEWVAGRWNVPTGSAGSGDDAVVPSPVDGEQVVVPRNEQFRTDEYKVSVKLALSKEFSSLSRSAVDAVLAEVNFCYIRARPILRGLASKTWRATFNNILPFRSKKDKQEHPLVLWKRQPDGELGPILKDTGCGELNRELHEALLAPILRMRREEREARDLSLAEELNEVEATAANAIYECECCLMDVTFERISTCSDNSHVICYGCIRRTVQEAIFGQGWSKSVDVEKATLKCLAPFDHEACHGNLNAEIVKRAVLLDKAGAETYLKFEGRLASEALLKSQLKLIRCPYCSYAEVDSAYHTSPEGIKWRFRRQNVGDTIILMFILLDLIPVFLVPVIVLFLIDPSLLSMILRNAVLSLSLKARRKTFNCSNPACRRISCIDCQKPWRDPHVCHEPLLLDLRATVEAARTAAVKRTCPRCGMSFVKSSGCNKLTCVCGYSMCYLCRKGLNPPLNSVFRWGRAGRRQEGGMLNQANIFPMGRGAPRLEGQNEELDPDEDDAEGEGYSHFCEHFRLTPGSRCSECTKCELYQDVDEEDVARRAGEKAEREWNMRQDTSGVGVGALHVNDDFTMTERKGRILKLQGKGCNYWLNEVWHEGRWKIEGQAFVNWLVEQTIVIEDG</sequence>
<proteinExistence type="predicted"/>
<gene>
    <name evidence="1" type="ORF">N8T08_008022</name>
</gene>
<keyword evidence="2" id="KW-1185">Reference proteome</keyword>